<gene>
    <name evidence="3" type="ORF">F3N42_11065</name>
</gene>
<feature type="chain" id="PRO_5024313973" evidence="1">
    <location>
        <begin position="23"/>
        <end position="296"/>
    </location>
</feature>
<comment type="caution">
    <text evidence="3">The sequence shown here is derived from an EMBL/GenBank/DDBJ whole genome shotgun (WGS) entry which is preliminary data.</text>
</comment>
<dbReference type="AlphaFoldDB" id="A0A5N0T8H8"/>
<dbReference type="Gene3D" id="3.20.20.150">
    <property type="entry name" value="Divalent-metal-dependent TIM barrel enzymes"/>
    <property type="match status" value="1"/>
</dbReference>
<dbReference type="InterPro" id="IPR013022">
    <property type="entry name" value="Xyl_isomerase-like_TIM-brl"/>
</dbReference>
<dbReference type="PANTHER" id="PTHR12110:SF53">
    <property type="entry name" value="BLR5974 PROTEIN"/>
    <property type="match status" value="1"/>
</dbReference>
<evidence type="ECO:0000313" key="4">
    <source>
        <dbReference type="Proteomes" id="UP000325372"/>
    </source>
</evidence>
<keyword evidence="3" id="KW-0413">Isomerase</keyword>
<feature type="signal peptide" evidence="1">
    <location>
        <begin position="1"/>
        <end position="22"/>
    </location>
</feature>
<evidence type="ECO:0000259" key="2">
    <source>
        <dbReference type="Pfam" id="PF01261"/>
    </source>
</evidence>
<dbReference type="Pfam" id="PF01261">
    <property type="entry name" value="AP_endonuc_2"/>
    <property type="match status" value="1"/>
</dbReference>
<accession>A0A5N0T8H8</accession>
<dbReference type="SUPFAM" id="SSF51658">
    <property type="entry name" value="Xylose isomerase-like"/>
    <property type="match status" value="1"/>
</dbReference>
<keyword evidence="1" id="KW-0732">Signal</keyword>
<organism evidence="3 4">
    <name type="scientific">Marinihelvus fidelis</name>
    <dbReference type="NCBI Taxonomy" id="2613842"/>
    <lineage>
        <taxon>Bacteria</taxon>
        <taxon>Pseudomonadati</taxon>
        <taxon>Pseudomonadota</taxon>
        <taxon>Gammaproteobacteria</taxon>
        <taxon>Chromatiales</taxon>
        <taxon>Wenzhouxiangellaceae</taxon>
        <taxon>Marinihelvus</taxon>
    </lineage>
</organism>
<proteinExistence type="predicted"/>
<evidence type="ECO:0000256" key="1">
    <source>
        <dbReference type="SAM" id="SignalP"/>
    </source>
</evidence>
<dbReference type="InterPro" id="IPR036237">
    <property type="entry name" value="Xyl_isomerase-like_sf"/>
</dbReference>
<keyword evidence="4" id="KW-1185">Reference proteome</keyword>
<dbReference type="InterPro" id="IPR050312">
    <property type="entry name" value="IolE/XylAMocC-like"/>
</dbReference>
<evidence type="ECO:0000313" key="3">
    <source>
        <dbReference type="EMBL" id="KAA9131061.1"/>
    </source>
</evidence>
<dbReference type="PANTHER" id="PTHR12110">
    <property type="entry name" value="HYDROXYPYRUVATE ISOMERASE"/>
    <property type="match status" value="1"/>
</dbReference>
<sequence>MTRRHFIAGSAGLALASTTAKAGYDGTWFDISLAQWSLNKAFWSGEKDKLRFAQIARDEFGITAIEYVNQFYQDGFSDKTVAELARVSREEGVRNVLIMCDREGRLGDPDAAARTKAVDNHVKWIEAARALGCHAIRVNAASEGAFDEQMQLAADGLRRLSEIGDTYGINVIVENHGGLSSNGAWLAAVMRTVDHPRCGTLPDFGNFVINRDTGEDYDAYLGTKQLMPFARGVSAKTFNFDADGNESGLDYPRLMEIVRAAGYRGHVGIEWEGDSLDEPAGIMATRKLLERMGGRV</sequence>
<name>A0A5N0T8H8_9GAMM</name>
<dbReference type="Proteomes" id="UP000325372">
    <property type="component" value="Unassembled WGS sequence"/>
</dbReference>
<feature type="domain" description="Xylose isomerase-like TIM barrel" evidence="2">
    <location>
        <begin position="59"/>
        <end position="290"/>
    </location>
</feature>
<protein>
    <submittedName>
        <fullName evidence="3">Sugar phosphate isomerase/epimerase</fullName>
    </submittedName>
</protein>
<dbReference type="GO" id="GO:0016853">
    <property type="term" value="F:isomerase activity"/>
    <property type="evidence" value="ECO:0007669"/>
    <property type="project" value="UniProtKB-KW"/>
</dbReference>
<reference evidence="3 4" key="1">
    <citation type="submission" date="2019-09" db="EMBL/GenBank/DDBJ databases">
        <title>Wenzhouxiangella sp. Genome sequencing and assembly.</title>
        <authorList>
            <person name="Zhang R."/>
        </authorList>
    </citation>
    <scope>NUCLEOTIDE SEQUENCE [LARGE SCALE GENOMIC DNA]</scope>
    <source>
        <strain evidence="3 4">W260</strain>
    </source>
</reference>
<dbReference type="EMBL" id="VYXP01000006">
    <property type="protein sequence ID" value="KAA9131061.1"/>
    <property type="molecule type" value="Genomic_DNA"/>
</dbReference>